<protein>
    <submittedName>
        <fullName evidence="1">Uncharacterized protein</fullName>
    </submittedName>
</protein>
<accession>A0AA36B513</accession>
<dbReference type="Proteomes" id="UP001162480">
    <property type="component" value="Chromosome 9"/>
</dbReference>
<name>A0AA36B513_OCTVU</name>
<dbReference type="AlphaFoldDB" id="A0AA36B513"/>
<sequence length="167" mass="18759">MFCCLVSSVAANNRRENLDAVISRTLYSAKVSADNTYLQSFRSVQEQIDIGTISENIFIGLQTDKRPDGKYSKLKRQMRSLQTMLTGLEGNAFSETHPGAVPDMWQGTIMMRRLTPALTSFNLKEFASPMIDDHQRYAMSTNCRVCCKILMSNSDRKIDPAICGTET</sequence>
<evidence type="ECO:0000313" key="1">
    <source>
        <dbReference type="EMBL" id="CAI9728050.1"/>
    </source>
</evidence>
<keyword evidence="2" id="KW-1185">Reference proteome</keyword>
<proteinExistence type="predicted"/>
<dbReference type="EMBL" id="OX597822">
    <property type="protein sequence ID" value="CAI9728050.1"/>
    <property type="molecule type" value="Genomic_DNA"/>
</dbReference>
<gene>
    <name evidence="1" type="ORF">OCTVUL_1B021068</name>
</gene>
<reference evidence="1" key="1">
    <citation type="submission" date="2023-08" db="EMBL/GenBank/DDBJ databases">
        <authorList>
            <person name="Alioto T."/>
            <person name="Alioto T."/>
            <person name="Gomez Garrido J."/>
        </authorList>
    </citation>
    <scope>NUCLEOTIDE SEQUENCE</scope>
</reference>
<evidence type="ECO:0000313" key="2">
    <source>
        <dbReference type="Proteomes" id="UP001162480"/>
    </source>
</evidence>
<organism evidence="1 2">
    <name type="scientific">Octopus vulgaris</name>
    <name type="common">Common octopus</name>
    <dbReference type="NCBI Taxonomy" id="6645"/>
    <lineage>
        <taxon>Eukaryota</taxon>
        <taxon>Metazoa</taxon>
        <taxon>Spiralia</taxon>
        <taxon>Lophotrochozoa</taxon>
        <taxon>Mollusca</taxon>
        <taxon>Cephalopoda</taxon>
        <taxon>Coleoidea</taxon>
        <taxon>Octopodiformes</taxon>
        <taxon>Octopoda</taxon>
        <taxon>Incirrata</taxon>
        <taxon>Octopodidae</taxon>
        <taxon>Octopus</taxon>
    </lineage>
</organism>